<evidence type="ECO:0000256" key="2">
    <source>
        <dbReference type="SAM" id="MobiDB-lite"/>
    </source>
</evidence>
<evidence type="ECO:0000259" key="3">
    <source>
        <dbReference type="Pfam" id="PF13205"/>
    </source>
</evidence>
<sequence>MAVLCCVIYSCAKMGQPDGGWYDETPPRVIKAIPEDKGTNVNEKRISIFFDEFIKLDNPSEKVVISPPQLEAPDIKGVGKRIDIKLRDSLKQNTTYTIDFSDAISDNTEGNPLGNYTYSFSTGDKIDTLEVSGCVLDAENLEPIKGILVGLYSDTTNVAFTKKAMLRVSRTDSRGRFVIKGVASGTYRIYALQDADANYYFNQKSERIAFTSELITPSFQGDIRQDTIWADSLRIKNIIQKPYTRFLPDNIVLKAFTEQNTDRYFLKSERKEPEAFSLFFSSGSKDLPQIRGLNFNSKDAFLIETSAKRDSLTYWIKDTALVNNDSLEVEIKFLATDSAGALKEKLDTLPLVPRLSYAKRLKLQEQAHETWKKKQEKLKKKGEPFDSIMPKEKLRIEINPSGQMAPDRNILLSFKNPIVQLDTSKVHLFVKHDSLWYQAKYRLLPQIITPPDSTYAAIASPANRFYELKAEWKPGAEYSLELDSMAFVDLYGSVSGKEKQGFRIKALDEYSTILFTLSGVDNENVVLQLLNNSDKVVKQIETSKSTAEMFYVEPSTYYVRAFIDRNKNGLWDTGDYARNEQPEEVYYYPEKVECKAKWDVTVSWNLKGKPLNAQKPGEITKQKADNKKTIRHRNQERAREKGLEYLPNSL</sequence>
<gene>
    <name evidence="4" type="ORF">KZO38_00560</name>
</gene>
<evidence type="ECO:0000313" key="5">
    <source>
        <dbReference type="Proteomes" id="UP000788426"/>
    </source>
</evidence>
<evidence type="ECO:0000313" key="4">
    <source>
        <dbReference type="EMBL" id="MBW4768262.1"/>
    </source>
</evidence>
<comment type="caution">
    <text evidence="4">The sequence shown here is derived from an EMBL/GenBank/DDBJ whole genome shotgun (WGS) entry which is preliminary data.</text>
</comment>
<protein>
    <submittedName>
        <fullName evidence="4">Ig-like domain-containing protein</fullName>
    </submittedName>
</protein>
<dbReference type="Proteomes" id="UP000788426">
    <property type="component" value="Unassembled WGS sequence"/>
</dbReference>
<keyword evidence="1" id="KW-0732">Signal</keyword>
<feature type="region of interest" description="Disordered" evidence="2">
    <location>
        <begin position="613"/>
        <end position="650"/>
    </location>
</feature>
<name>A0ABS6YAH5_9BACT</name>
<dbReference type="Pfam" id="PF13205">
    <property type="entry name" value="Big_5"/>
    <property type="match status" value="1"/>
</dbReference>
<feature type="compositionally biased region" description="Basic and acidic residues" evidence="2">
    <location>
        <begin position="618"/>
        <end position="643"/>
    </location>
</feature>
<feature type="domain" description="SbsA Ig-like" evidence="3">
    <location>
        <begin position="23"/>
        <end position="122"/>
    </location>
</feature>
<organism evidence="4 5">
    <name type="scientific">Hoylesella nanceiensis</name>
    <dbReference type="NCBI Taxonomy" id="425941"/>
    <lineage>
        <taxon>Bacteria</taxon>
        <taxon>Pseudomonadati</taxon>
        <taxon>Bacteroidota</taxon>
        <taxon>Bacteroidia</taxon>
        <taxon>Bacteroidales</taxon>
        <taxon>Prevotellaceae</taxon>
        <taxon>Hoylesella</taxon>
    </lineage>
</organism>
<keyword evidence="5" id="KW-1185">Reference proteome</keyword>
<accession>A0ABS6YAH5</accession>
<dbReference type="EMBL" id="JAHXCT010000001">
    <property type="protein sequence ID" value="MBW4768262.1"/>
    <property type="molecule type" value="Genomic_DNA"/>
</dbReference>
<dbReference type="RefSeq" id="WP_219479495.1">
    <property type="nucleotide sequence ID" value="NZ_JAHXCT010000001.1"/>
</dbReference>
<reference evidence="4 5" key="1">
    <citation type="submission" date="2021-07" db="EMBL/GenBank/DDBJ databases">
        <title>Genomic diversity and antimicrobial resistance of Prevotella spp. isolated from chronic lung disease airways.</title>
        <authorList>
            <person name="Webb K.A."/>
            <person name="Olagoke O.S."/>
            <person name="Baird T."/>
            <person name="Neill J."/>
            <person name="Pham A."/>
            <person name="Wells T.J."/>
            <person name="Ramsay K.A."/>
            <person name="Bell S.C."/>
            <person name="Sarovich D.S."/>
            <person name="Price E.P."/>
        </authorList>
    </citation>
    <scope>NUCLEOTIDE SEQUENCE [LARGE SCALE GENOMIC DNA]</scope>
    <source>
        <strain evidence="4 5">SCHI0011.S.12</strain>
    </source>
</reference>
<proteinExistence type="predicted"/>
<dbReference type="InterPro" id="IPR032812">
    <property type="entry name" value="SbsA_Ig"/>
</dbReference>
<evidence type="ECO:0000256" key="1">
    <source>
        <dbReference type="ARBA" id="ARBA00022729"/>
    </source>
</evidence>